<feature type="region of interest" description="Disordered" evidence="1">
    <location>
        <begin position="15"/>
        <end position="39"/>
    </location>
</feature>
<gene>
    <name evidence="2" type="ORF">Sjap_011414</name>
</gene>
<comment type="caution">
    <text evidence="2">The sequence shown here is derived from an EMBL/GenBank/DDBJ whole genome shotgun (WGS) entry which is preliminary data.</text>
</comment>
<proteinExistence type="predicted"/>
<sequence>MPQSYTQWINHGEAVRAEQSHNTVEESHEAADTIDDDDDDVNEGFDIFELLEDIHGGIFVGTNIETEPAECNRNENDHLDDNASDFYELLKKAQCRLYPGCKKFSALSFIVKLLFYLCVGPRKQGRRDTRGHGLLKLVKTFGKIKLNIEPEVGKPTCQNATKFSNECGVIVRSFVPQQLEHWYEMPKEKREEMHHRLLHQS</sequence>
<keyword evidence="3" id="KW-1185">Reference proteome</keyword>
<feature type="compositionally biased region" description="Basic and acidic residues" evidence="1">
    <location>
        <begin position="15"/>
        <end position="31"/>
    </location>
</feature>
<evidence type="ECO:0000313" key="2">
    <source>
        <dbReference type="EMBL" id="KAK9130927.1"/>
    </source>
</evidence>
<organism evidence="2 3">
    <name type="scientific">Stephania japonica</name>
    <dbReference type="NCBI Taxonomy" id="461633"/>
    <lineage>
        <taxon>Eukaryota</taxon>
        <taxon>Viridiplantae</taxon>
        <taxon>Streptophyta</taxon>
        <taxon>Embryophyta</taxon>
        <taxon>Tracheophyta</taxon>
        <taxon>Spermatophyta</taxon>
        <taxon>Magnoliopsida</taxon>
        <taxon>Ranunculales</taxon>
        <taxon>Menispermaceae</taxon>
        <taxon>Menispermoideae</taxon>
        <taxon>Cissampelideae</taxon>
        <taxon>Stephania</taxon>
    </lineage>
</organism>
<protein>
    <submittedName>
        <fullName evidence="2">Uncharacterized protein</fullName>
    </submittedName>
</protein>
<evidence type="ECO:0000313" key="3">
    <source>
        <dbReference type="Proteomes" id="UP001417504"/>
    </source>
</evidence>
<dbReference type="EMBL" id="JBBNAE010000004">
    <property type="protein sequence ID" value="KAK9130927.1"/>
    <property type="molecule type" value="Genomic_DNA"/>
</dbReference>
<accession>A0AAP0P4P6</accession>
<dbReference type="AlphaFoldDB" id="A0AAP0P4P6"/>
<reference evidence="2 3" key="1">
    <citation type="submission" date="2024-01" db="EMBL/GenBank/DDBJ databases">
        <title>Genome assemblies of Stephania.</title>
        <authorList>
            <person name="Yang L."/>
        </authorList>
    </citation>
    <scope>NUCLEOTIDE SEQUENCE [LARGE SCALE GENOMIC DNA]</scope>
    <source>
        <strain evidence="2">QJT</strain>
        <tissue evidence="2">Leaf</tissue>
    </source>
</reference>
<name>A0AAP0P4P6_9MAGN</name>
<dbReference type="Proteomes" id="UP001417504">
    <property type="component" value="Unassembled WGS sequence"/>
</dbReference>
<evidence type="ECO:0000256" key="1">
    <source>
        <dbReference type="SAM" id="MobiDB-lite"/>
    </source>
</evidence>